<feature type="transmembrane region" description="Helical" evidence="9">
    <location>
        <begin position="12"/>
        <end position="33"/>
    </location>
</feature>
<evidence type="ECO:0000313" key="11">
    <source>
        <dbReference type="Proteomes" id="UP000594261"/>
    </source>
</evidence>
<keyword evidence="8" id="KW-0112">Calmodulin-binding</keyword>
<evidence type="ECO:0000256" key="8">
    <source>
        <dbReference type="RuleBase" id="RU280816"/>
    </source>
</evidence>
<comment type="similarity">
    <text evidence="2 8">Belongs to the MLO family.</text>
</comment>
<dbReference type="PANTHER" id="PTHR31942">
    <property type="entry name" value="MLO-LIKE PROTEIN 1"/>
    <property type="match status" value="1"/>
</dbReference>
<dbReference type="InterPro" id="IPR004326">
    <property type="entry name" value="Mlo"/>
</dbReference>
<evidence type="ECO:0000313" key="10">
    <source>
        <dbReference type="EnsemblPlants" id="QL05p031222:mrna"/>
    </source>
</evidence>
<reference evidence="10 11" key="1">
    <citation type="journal article" date="2016" name="G3 (Bethesda)">
        <title>First Draft Assembly and Annotation of the Genome of a California Endemic Oak Quercus lobata Nee (Fagaceae).</title>
        <authorList>
            <person name="Sork V.L."/>
            <person name="Fitz-Gibbon S.T."/>
            <person name="Puiu D."/>
            <person name="Crepeau M."/>
            <person name="Gugger P.F."/>
            <person name="Sherman R."/>
            <person name="Stevens K."/>
            <person name="Langley C.H."/>
            <person name="Pellegrini M."/>
            <person name="Salzberg S.L."/>
        </authorList>
    </citation>
    <scope>NUCLEOTIDE SEQUENCE [LARGE SCALE GENOMIC DNA]</scope>
    <source>
        <strain evidence="10 11">cv. SW786</strain>
    </source>
</reference>
<dbReference type="FunCoup" id="A0A7N2LMD7">
    <property type="interactions" value="46"/>
</dbReference>
<comment type="function">
    <text evidence="8">May be involved in modulation of pathogen defense and leaf cell death.</text>
</comment>
<dbReference type="GO" id="GO:0006952">
    <property type="term" value="P:defense response"/>
    <property type="evidence" value="ECO:0007669"/>
    <property type="project" value="UniProtKB-KW"/>
</dbReference>
<evidence type="ECO:0000256" key="9">
    <source>
        <dbReference type="SAM" id="Phobius"/>
    </source>
</evidence>
<protein>
    <recommendedName>
        <fullName evidence="8">MLO-like protein</fullName>
    </recommendedName>
</protein>
<evidence type="ECO:0000256" key="7">
    <source>
        <dbReference type="ARBA" id="ARBA00023265"/>
    </source>
</evidence>
<dbReference type="GO" id="GO:0005516">
    <property type="term" value="F:calmodulin binding"/>
    <property type="evidence" value="ECO:0007669"/>
    <property type="project" value="UniProtKB-KW"/>
</dbReference>
<dbReference type="AlphaFoldDB" id="A0A7N2LMD7"/>
<gene>
    <name evidence="8" type="primary">MLO</name>
    <name evidence="10" type="synonym">LOC115992074</name>
</gene>
<evidence type="ECO:0000256" key="3">
    <source>
        <dbReference type="ARBA" id="ARBA00022692"/>
    </source>
</evidence>
<dbReference type="Pfam" id="PF03094">
    <property type="entry name" value="Mlo"/>
    <property type="match status" value="1"/>
</dbReference>
<evidence type="ECO:0000256" key="1">
    <source>
        <dbReference type="ARBA" id="ARBA00004141"/>
    </source>
</evidence>
<keyword evidence="4 8" id="KW-0611">Plant defense</keyword>
<dbReference type="InParanoid" id="A0A7N2LMD7"/>
<keyword evidence="5 8" id="KW-1133">Transmembrane helix</keyword>
<dbReference type="OrthoDB" id="1388414at2759"/>
<feature type="transmembrane region" description="Helical" evidence="9">
    <location>
        <begin position="144"/>
        <end position="165"/>
    </location>
</feature>
<feature type="transmembrane region" description="Helical" evidence="9">
    <location>
        <begin position="59"/>
        <end position="81"/>
    </location>
</feature>
<name>A0A7N2LMD7_QUELO</name>
<evidence type="ECO:0000256" key="6">
    <source>
        <dbReference type="ARBA" id="ARBA00023136"/>
    </source>
</evidence>
<keyword evidence="7 8" id="KW-0568">Pathogenesis-related protein</keyword>
<feature type="transmembrane region" description="Helical" evidence="9">
    <location>
        <begin position="275"/>
        <end position="294"/>
    </location>
</feature>
<feature type="transmembrane region" description="Helical" evidence="9">
    <location>
        <begin position="419"/>
        <end position="439"/>
    </location>
</feature>
<keyword evidence="6 8" id="KW-0472">Membrane</keyword>
<organism evidence="10 11">
    <name type="scientific">Quercus lobata</name>
    <name type="common">Valley oak</name>
    <dbReference type="NCBI Taxonomy" id="97700"/>
    <lineage>
        <taxon>Eukaryota</taxon>
        <taxon>Viridiplantae</taxon>
        <taxon>Streptophyta</taxon>
        <taxon>Embryophyta</taxon>
        <taxon>Tracheophyta</taxon>
        <taxon>Spermatophyta</taxon>
        <taxon>Magnoliopsida</taxon>
        <taxon>eudicotyledons</taxon>
        <taxon>Gunneridae</taxon>
        <taxon>Pentapetalae</taxon>
        <taxon>rosids</taxon>
        <taxon>fabids</taxon>
        <taxon>Fagales</taxon>
        <taxon>Fagaceae</taxon>
        <taxon>Quercus</taxon>
    </lineage>
</organism>
<evidence type="ECO:0000256" key="2">
    <source>
        <dbReference type="ARBA" id="ARBA00006574"/>
    </source>
</evidence>
<sequence>MEHTDSLVYTPTWVVATVCFIIVLISLCVERTLHRLGKLLIRKRQDKLFAALQKLKEELMLLGFISLLLTVFQGLISRICIPTHLSNFMLPCKKSYILHPNGTEHYSNPAANNSQRLLFEDTNSGHCLHEGKAPLLPLEALHQLHIFIFVLAVVHVIFCVTIMTLGAARIRQWKSWEDSIRNEIESKKGRTGGNDADVHDIDHQDFLNKHGAGYWRKAAVVSWMMSLFKQFYASVTKSDYKAMRQGFIKKHYPDNPEYNFHHHVVQTLAVDFKKVIGVSWYLWLFVVVFLLLNVAGWNTYFWLSFLPLILLLLVGAKLQHIITRLAQEVVVERNIHDHEAQLQVTETKRDNHEVHEAAPPVKPSDDYFWFCSPALVLILIHFILFQNSFEIGFFFWILFTYGFHSCIMDKLGFIIPRLIVGLIVQVLCSYSTLPLYAIVTQMGSTIKFKGPFKSSEESTRGPIEASQIQMQSMAKESPQNAQNSEF</sequence>
<comment type="subcellular location">
    <subcellularLocation>
        <location evidence="1 8">Membrane</location>
        <topology evidence="1 8">Multi-pass membrane protein</topology>
    </subcellularLocation>
</comment>
<dbReference type="GO" id="GO:0016020">
    <property type="term" value="C:membrane"/>
    <property type="evidence" value="ECO:0007669"/>
    <property type="project" value="UniProtKB-SubCell"/>
</dbReference>
<comment type="domain">
    <text evidence="8">The C-terminus contains a calmodulin-binding domain, which binds calmodulin in a calcium-dependent fashion.</text>
</comment>
<dbReference type="EMBL" id="LRBV02000005">
    <property type="status" value="NOT_ANNOTATED_CDS"/>
    <property type="molecule type" value="Genomic_DNA"/>
</dbReference>
<reference evidence="10" key="2">
    <citation type="submission" date="2021-01" db="UniProtKB">
        <authorList>
            <consortium name="EnsemblPlants"/>
        </authorList>
    </citation>
    <scope>IDENTIFICATION</scope>
</reference>
<keyword evidence="11" id="KW-1185">Reference proteome</keyword>
<dbReference type="Gramene" id="QL05p031222:mrna">
    <property type="protein sequence ID" value="QL05p031222:mrna"/>
    <property type="gene ID" value="QL05p031222"/>
</dbReference>
<dbReference type="Proteomes" id="UP000594261">
    <property type="component" value="Chromosome 5"/>
</dbReference>
<dbReference type="PANTHER" id="PTHR31942:SF54">
    <property type="entry name" value="MLO-LIKE PROTEIN 13"/>
    <property type="match status" value="1"/>
</dbReference>
<evidence type="ECO:0000256" key="5">
    <source>
        <dbReference type="ARBA" id="ARBA00022989"/>
    </source>
</evidence>
<dbReference type="OMA" id="ANYMLPC"/>
<evidence type="ECO:0000256" key="4">
    <source>
        <dbReference type="ARBA" id="ARBA00022821"/>
    </source>
</evidence>
<feature type="transmembrane region" description="Helical" evidence="9">
    <location>
        <begin position="300"/>
        <end position="318"/>
    </location>
</feature>
<accession>A0A7N2LMD7</accession>
<keyword evidence="3 8" id="KW-0812">Transmembrane</keyword>
<proteinExistence type="inferred from homology"/>
<dbReference type="EnsemblPlants" id="QL05p031222:mrna">
    <property type="protein sequence ID" value="QL05p031222:mrna"/>
    <property type="gene ID" value="QL05p031222"/>
</dbReference>